<dbReference type="Proteomes" id="UP000054630">
    <property type="component" value="Unassembled WGS sequence"/>
</dbReference>
<accession>A0A0V0RTJ8</accession>
<sequence length="113" mass="12606">LGGLVRHPNRVISTVVDRRVSLHGRILSLASYLTFLPGSRFPGNIIAIKKPIRNTQLRTGTVTDSSQQDSSTDNNLRSLQPTHCHNLPLIFKCIPAYDSFIFLPLRCLGKYSC</sequence>
<gene>
    <name evidence="1" type="ORF">T07_8131</name>
</gene>
<evidence type="ECO:0000313" key="2">
    <source>
        <dbReference type="Proteomes" id="UP000054630"/>
    </source>
</evidence>
<name>A0A0V0RTJ8_9BILA</name>
<proteinExistence type="predicted"/>
<feature type="non-terminal residue" evidence="1">
    <location>
        <position position="1"/>
    </location>
</feature>
<organism evidence="1 2">
    <name type="scientific">Trichinella nelsoni</name>
    <dbReference type="NCBI Taxonomy" id="6336"/>
    <lineage>
        <taxon>Eukaryota</taxon>
        <taxon>Metazoa</taxon>
        <taxon>Ecdysozoa</taxon>
        <taxon>Nematoda</taxon>
        <taxon>Enoplea</taxon>
        <taxon>Dorylaimia</taxon>
        <taxon>Trichinellida</taxon>
        <taxon>Trichinellidae</taxon>
        <taxon>Trichinella</taxon>
    </lineage>
</organism>
<keyword evidence="2" id="KW-1185">Reference proteome</keyword>
<feature type="non-terminal residue" evidence="1">
    <location>
        <position position="113"/>
    </location>
</feature>
<comment type="caution">
    <text evidence="1">The sequence shown here is derived from an EMBL/GenBank/DDBJ whole genome shotgun (WGS) entry which is preliminary data.</text>
</comment>
<evidence type="ECO:0000313" key="1">
    <source>
        <dbReference type="EMBL" id="KRX17808.1"/>
    </source>
</evidence>
<dbReference type="OrthoDB" id="5932488at2759"/>
<dbReference type="EMBL" id="JYDL01000082">
    <property type="protein sequence ID" value="KRX17808.1"/>
    <property type="molecule type" value="Genomic_DNA"/>
</dbReference>
<protein>
    <submittedName>
        <fullName evidence="1">Uncharacterized protein</fullName>
    </submittedName>
</protein>
<reference evidence="1 2" key="1">
    <citation type="submission" date="2015-01" db="EMBL/GenBank/DDBJ databases">
        <title>Evolution of Trichinella species and genotypes.</title>
        <authorList>
            <person name="Korhonen P.K."/>
            <person name="Edoardo P."/>
            <person name="Giuseppe L.R."/>
            <person name="Gasser R.B."/>
        </authorList>
    </citation>
    <scope>NUCLEOTIDE SEQUENCE [LARGE SCALE GENOMIC DNA]</scope>
    <source>
        <strain evidence="1">ISS37</strain>
    </source>
</reference>
<dbReference type="AlphaFoldDB" id="A0A0V0RTJ8"/>